<feature type="domain" description="Exocyst component Exo84 C-terminal" evidence="8">
    <location>
        <begin position="438"/>
        <end position="632"/>
    </location>
</feature>
<dbReference type="InterPro" id="IPR016159">
    <property type="entry name" value="Cullin_repeat-like_dom_sf"/>
</dbReference>
<keyword evidence="10" id="KW-1185">Reference proteome</keyword>
<evidence type="ECO:0000259" key="8">
    <source>
        <dbReference type="Pfam" id="PF16528"/>
    </source>
</evidence>
<feature type="compositionally biased region" description="Basic and acidic residues" evidence="7">
    <location>
        <begin position="378"/>
        <end position="391"/>
    </location>
</feature>
<feature type="compositionally biased region" description="Basic and acidic residues" evidence="7">
    <location>
        <begin position="98"/>
        <end position="119"/>
    </location>
</feature>
<gene>
    <name evidence="9" type="ORF">EXIGLDRAFT_777462</name>
</gene>
<dbReference type="InterPro" id="IPR011993">
    <property type="entry name" value="PH-like_dom_sf"/>
</dbReference>
<dbReference type="GO" id="GO:0000145">
    <property type="term" value="C:exocyst"/>
    <property type="evidence" value="ECO:0007669"/>
    <property type="project" value="InterPro"/>
</dbReference>
<dbReference type="FunCoup" id="A0A165D050">
    <property type="interactions" value="32"/>
</dbReference>
<feature type="compositionally biased region" description="Low complexity" evidence="7">
    <location>
        <begin position="718"/>
        <end position="761"/>
    </location>
</feature>
<proteinExistence type="inferred from homology"/>
<evidence type="ECO:0000256" key="3">
    <source>
        <dbReference type="ARBA" id="ARBA00021269"/>
    </source>
</evidence>
<name>A0A165D050_EXIGL</name>
<organism evidence="9 10">
    <name type="scientific">Exidia glandulosa HHB12029</name>
    <dbReference type="NCBI Taxonomy" id="1314781"/>
    <lineage>
        <taxon>Eukaryota</taxon>
        <taxon>Fungi</taxon>
        <taxon>Dikarya</taxon>
        <taxon>Basidiomycota</taxon>
        <taxon>Agaricomycotina</taxon>
        <taxon>Agaricomycetes</taxon>
        <taxon>Auriculariales</taxon>
        <taxon>Exidiaceae</taxon>
        <taxon>Exidia</taxon>
    </lineage>
</organism>
<dbReference type="Pfam" id="PF25345">
    <property type="entry name" value="PH_EXO84"/>
    <property type="match status" value="1"/>
</dbReference>
<sequence length="932" mass="101108">MQSLRTRKPSEGASTLRKPSTRNKLSKPGAGGREISAPIKAPGVGLRGGAGVGGDANARKSRLDDKIKKRMSMRYADGPRMREDVPDMPSLPAGVGATRREPRLSEREPQLRDSRKSDELDLSAMSAENFDPDAYLKTKLGNSTEAELRSLQSTLQATKASTATDLQRNVFKNYAEFMLISKEISTLENDMLDLKESLSEWKNMPELLKMDETTAASAGGTIDRRRTFRSSVADLKTLYASQLQTLHSFIEGSAKFVPATPGRHIVIETGDMVALNTATYKVEYPVHFVLLDDALLVARKRKQRGGGSSKSEGGKLVAEKCWSLNEIVVVDVKDTADLANLIKIRHAKEIHVYRTSRTADKKQLLLAFRQVAEELAAKKRKEREGENERRKSVWTGNAPKMSAPTEAMPALPAWLSSMAPPNVGDSADGKTKNEQDSRWIDNFCDKLTVAIALREWEEAVQLVEEGEKKQATISALAPKLSALTKSLVSALLHTLSSTTNRKSHVVLLASLLARLKSTPAAVTTFLQARGEIARKRVRSIAMEGDIVNYVCDLCVVVFCGIKHTADWFLASWKEHEVASYFVQWAREQIEAFAILFRKQVYGTDMTRKVMTDALTLVRQQNKKFLQDNGLDFSFLLEDLLTPPQSPDAHLAHSRTNSLGGTKAYTLPAPAALQAVDKPRISPFRGATTVISPEISSPPPPPIESPQQPQQQRSVVAESRSVAAEQSSLSSSTSSSRTAASSASTNTTRPLKLNLNNGSSSNVVATQGPGPLSPTFSSLGPPPDNGLRPVTPSRTPVPRSPLPPRSPNPGHTPTYSQSQSHSAHTSTYSNTSSTYGNTSSGYGSASATYGAGVRSPGPPRSRSRAGSQSEGEDGYRRPPRPRDADMPPVSGRRTPMATPRSAMGMGIVRPPSSNSNAGGVVRAPTVAKREGMI</sequence>
<evidence type="ECO:0000313" key="10">
    <source>
        <dbReference type="Proteomes" id="UP000077266"/>
    </source>
</evidence>
<evidence type="ECO:0000313" key="9">
    <source>
        <dbReference type="EMBL" id="KZV83546.1"/>
    </source>
</evidence>
<dbReference type="Gene3D" id="2.30.29.30">
    <property type="entry name" value="Pleckstrin-homology domain (PH domain)/Phosphotyrosine-binding domain (PTB)"/>
    <property type="match status" value="1"/>
</dbReference>
<evidence type="ECO:0000256" key="7">
    <source>
        <dbReference type="SAM" id="MobiDB-lite"/>
    </source>
</evidence>
<dbReference type="PANTHER" id="PTHR21426">
    <property type="entry name" value="EXOCYST COMPLEX COMPONENT 8"/>
    <property type="match status" value="1"/>
</dbReference>
<evidence type="ECO:0000256" key="6">
    <source>
        <dbReference type="ARBA" id="ARBA00022927"/>
    </source>
</evidence>
<dbReference type="InterPro" id="IPR042560">
    <property type="entry name" value="Exo84_C_2"/>
</dbReference>
<dbReference type="SUPFAM" id="SSF74788">
    <property type="entry name" value="Cullin repeat-like"/>
    <property type="match status" value="1"/>
</dbReference>
<dbReference type="GO" id="GO:0006887">
    <property type="term" value="P:exocytosis"/>
    <property type="evidence" value="ECO:0007669"/>
    <property type="project" value="UniProtKB-KW"/>
</dbReference>
<dbReference type="SUPFAM" id="SSF50729">
    <property type="entry name" value="PH domain-like"/>
    <property type="match status" value="1"/>
</dbReference>
<dbReference type="GO" id="GO:0030133">
    <property type="term" value="C:transport vesicle"/>
    <property type="evidence" value="ECO:0007669"/>
    <property type="project" value="UniProtKB-SubCell"/>
</dbReference>
<evidence type="ECO:0000256" key="1">
    <source>
        <dbReference type="ARBA" id="ARBA00004398"/>
    </source>
</evidence>
<feature type="compositionally biased region" description="Low complexity" evidence="7">
    <location>
        <begin position="814"/>
        <end position="854"/>
    </location>
</feature>
<evidence type="ECO:0000256" key="5">
    <source>
        <dbReference type="ARBA" id="ARBA00022483"/>
    </source>
</evidence>
<dbReference type="InParanoid" id="A0A165D050"/>
<evidence type="ECO:0000256" key="4">
    <source>
        <dbReference type="ARBA" id="ARBA00022448"/>
    </source>
</evidence>
<dbReference type="GO" id="GO:0006893">
    <property type="term" value="P:Golgi to plasma membrane transport"/>
    <property type="evidence" value="ECO:0007669"/>
    <property type="project" value="TreeGrafter"/>
</dbReference>
<comment type="subcellular location">
    <subcellularLocation>
        <location evidence="1">Cytoplasmic vesicle</location>
        <location evidence="1">Secretory vesicle</location>
    </subcellularLocation>
</comment>
<dbReference type="Pfam" id="PF08700">
    <property type="entry name" value="VPS51_Exo84_N"/>
    <property type="match status" value="1"/>
</dbReference>
<dbReference type="STRING" id="1314781.A0A165D050"/>
<feature type="compositionally biased region" description="Basic and acidic residues" evidence="7">
    <location>
        <begin position="57"/>
        <end position="67"/>
    </location>
</feature>
<dbReference type="Gene3D" id="1.20.58.1210">
    <property type="entry name" value="Exo84p, N-terminal helical domain"/>
    <property type="match status" value="1"/>
</dbReference>
<comment type="similarity">
    <text evidence="2">Belongs to the EXO84 family.</text>
</comment>
<dbReference type="PANTHER" id="PTHR21426:SF12">
    <property type="entry name" value="EXOCYST COMPLEX COMPONENT 8"/>
    <property type="match status" value="1"/>
</dbReference>
<dbReference type="Gene3D" id="1.20.58.1220">
    <property type="entry name" value="Exo84p, C-terminal helical domain"/>
    <property type="match status" value="1"/>
</dbReference>
<feature type="compositionally biased region" description="Low complexity" evidence="7">
    <location>
        <begin position="786"/>
        <end position="796"/>
    </location>
</feature>
<feature type="compositionally biased region" description="Pro residues" evidence="7">
    <location>
        <begin position="797"/>
        <end position="806"/>
    </location>
</feature>
<dbReference type="InterPro" id="IPR033961">
    <property type="entry name" value="Exo84"/>
</dbReference>
<dbReference type="GO" id="GO:0015031">
    <property type="term" value="P:protein transport"/>
    <property type="evidence" value="ECO:0007669"/>
    <property type="project" value="UniProtKB-KW"/>
</dbReference>
<feature type="compositionally biased region" description="Basic and acidic residues" evidence="7">
    <location>
        <begin position="872"/>
        <end position="884"/>
    </location>
</feature>
<dbReference type="EMBL" id="KV426266">
    <property type="protein sequence ID" value="KZV83546.1"/>
    <property type="molecule type" value="Genomic_DNA"/>
</dbReference>
<feature type="region of interest" description="Disordered" evidence="7">
    <location>
        <begin position="1"/>
        <end position="123"/>
    </location>
</feature>
<feature type="compositionally biased region" description="Gly residues" evidence="7">
    <location>
        <begin position="45"/>
        <end position="54"/>
    </location>
</feature>
<protein>
    <recommendedName>
        <fullName evidence="3">Exocyst complex component EXO84</fullName>
    </recommendedName>
</protein>
<feature type="region of interest" description="Disordered" evidence="7">
    <location>
        <begin position="689"/>
        <end position="932"/>
    </location>
</feature>
<dbReference type="OrthoDB" id="642193at2759"/>
<dbReference type="AlphaFoldDB" id="A0A165D050"/>
<keyword evidence="4" id="KW-0813">Transport</keyword>
<dbReference type="InterPro" id="IPR032403">
    <property type="entry name" value="Exo84_C"/>
</dbReference>
<dbReference type="Proteomes" id="UP000077266">
    <property type="component" value="Unassembled WGS sequence"/>
</dbReference>
<reference evidence="9 10" key="1">
    <citation type="journal article" date="2016" name="Mol. Biol. Evol.">
        <title>Comparative Genomics of Early-Diverging Mushroom-Forming Fungi Provides Insights into the Origins of Lignocellulose Decay Capabilities.</title>
        <authorList>
            <person name="Nagy L.G."/>
            <person name="Riley R."/>
            <person name="Tritt A."/>
            <person name="Adam C."/>
            <person name="Daum C."/>
            <person name="Floudas D."/>
            <person name="Sun H."/>
            <person name="Yadav J.S."/>
            <person name="Pangilinan J."/>
            <person name="Larsson K.H."/>
            <person name="Matsuura K."/>
            <person name="Barry K."/>
            <person name="Labutti K."/>
            <person name="Kuo R."/>
            <person name="Ohm R.A."/>
            <person name="Bhattacharya S.S."/>
            <person name="Shirouzu T."/>
            <person name="Yoshinaga Y."/>
            <person name="Martin F.M."/>
            <person name="Grigoriev I.V."/>
            <person name="Hibbett D.S."/>
        </authorList>
    </citation>
    <scope>NUCLEOTIDE SEQUENCE [LARGE SCALE GENOMIC DNA]</scope>
    <source>
        <strain evidence="9 10">HHB12029</strain>
    </source>
</reference>
<keyword evidence="6" id="KW-0653">Protein transport</keyword>
<dbReference type="InterPro" id="IPR042561">
    <property type="entry name" value="Exo84_C_1"/>
</dbReference>
<dbReference type="Pfam" id="PF16528">
    <property type="entry name" value="Exo84_C"/>
    <property type="match status" value="1"/>
</dbReference>
<keyword evidence="5" id="KW-0268">Exocytosis</keyword>
<feature type="region of interest" description="Disordered" evidence="7">
    <location>
        <begin position="378"/>
        <end position="402"/>
    </location>
</feature>
<evidence type="ECO:0000256" key="2">
    <source>
        <dbReference type="ARBA" id="ARBA00007210"/>
    </source>
</evidence>
<accession>A0A165D050</accession>